<evidence type="ECO:0000256" key="4">
    <source>
        <dbReference type="ARBA" id="ARBA00022827"/>
    </source>
</evidence>
<dbReference type="GO" id="GO:0009416">
    <property type="term" value="P:response to light stimulus"/>
    <property type="evidence" value="ECO:0007669"/>
    <property type="project" value="TreeGrafter"/>
</dbReference>
<keyword evidence="3 6" id="KW-0285">Flavoprotein</keyword>
<dbReference type="InterPro" id="IPR005101">
    <property type="entry name" value="Cryptochr/Photolyase_FAD-bd"/>
</dbReference>
<dbReference type="Pfam" id="PF03441">
    <property type="entry name" value="FAD_binding_7"/>
    <property type="match status" value="1"/>
</dbReference>
<comment type="cofactor">
    <cofactor evidence="1">
        <name>(6R)-5,10-methylene-5,6,7,8-tetrahydrofolate</name>
        <dbReference type="ChEBI" id="CHEBI:15636"/>
    </cofactor>
</comment>
<dbReference type="PANTHER" id="PTHR11455">
    <property type="entry name" value="CRYPTOCHROME"/>
    <property type="match status" value="1"/>
</dbReference>
<feature type="binding site" evidence="6">
    <location>
        <position position="224"/>
    </location>
    <ligand>
        <name>FAD</name>
        <dbReference type="ChEBI" id="CHEBI:57692"/>
    </ligand>
</feature>
<comment type="caution">
    <text evidence="10">The sequence shown here is derived from an EMBL/GenBank/DDBJ whole genome shotgun (WGS) entry which is preliminary data.</text>
</comment>
<keyword evidence="11" id="KW-1185">Reference proteome</keyword>
<dbReference type="GO" id="GO:0006950">
    <property type="term" value="P:response to stress"/>
    <property type="evidence" value="ECO:0007669"/>
    <property type="project" value="UniProtKB-ARBA"/>
</dbReference>
<dbReference type="Gene3D" id="1.10.579.10">
    <property type="entry name" value="DNA Cyclobutane Dipyrimidine Photolyase, subunit A, domain 3"/>
    <property type="match status" value="1"/>
</dbReference>
<gene>
    <name evidence="10" type="ORF">C3942_09305</name>
</gene>
<keyword evidence="5 8" id="KW-0157">Chromophore</keyword>
<evidence type="ECO:0000313" key="11">
    <source>
        <dbReference type="Proteomes" id="UP000238220"/>
    </source>
</evidence>
<protein>
    <submittedName>
        <fullName evidence="10">Deoxyribodipyrimidine photolyase</fullName>
    </submittedName>
</protein>
<dbReference type="Proteomes" id="UP000238220">
    <property type="component" value="Unassembled WGS sequence"/>
</dbReference>
<dbReference type="PANTHER" id="PTHR11455:SF9">
    <property type="entry name" value="CRYPTOCHROME CIRCADIAN CLOCK 5 ISOFORM X1"/>
    <property type="match status" value="1"/>
</dbReference>
<feature type="binding site" evidence="6">
    <location>
        <begin position="236"/>
        <end position="240"/>
    </location>
    <ligand>
        <name>FAD</name>
        <dbReference type="ChEBI" id="CHEBI:57692"/>
    </ligand>
</feature>
<dbReference type="InterPro" id="IPR018394">
    <property type="entry name" value="DNA_photolyase_1_CS_C"/>
</dbReference>
<dbReference type="PROSITE" id="PS51645">
    <property type="entry name" value="PHR_CRY_ALPHA_BETA"/>
    <property type="match status" value="1"/>
</dbReference>
<dbReference type="InterPro" id="IPR036134">
    <property type="entry name" value="Crypto/Photolyase_FAD-like_sf"/>
</dbReference>
<feature type="site" description="Electron transfer via tryptophanyl radical" evidence="7">
    <location>
        <position position="310"/>
    </location>
</feature>
<dbReference type="RefSeq" id="WP_104230105.1">
    <property type="nucleotide sequence ID" value="NZ_PSNW01000004.1"/>
</dbReference>
<evidence type="ECO:0000313" key="10">
    <source>
        <dbReference type="EMBL" id="PPE74217.1"/>
    </source>
</evidence>
<evidence type="ECO:0000256" key="6">
    <source>
        <dbReference type="PIRSR" id="PIRSR602081-1"/>
    </source>
</evidence>
<dbReference type="GO" id="GO:0003677">
    <property type="term" value="F:DNA binding"/>
    <property type="evidence" value="ECO:0007669"/>
    <property type="project" value="TreeGrafter"/>
</dbReference>
<dbReference type="GO" id="GO:0071949">
    <property type="term" value="F:FAD binding"/>
    <property type="evidence" value="ECO:0007669"/>
    <property type="project" value="TreeGrafter"/>
</dbReference>
<dbReference type="InterPro" id="IPR036155">
    <property type="entry name" value="Crypto/Photolyase_N_sf"/>
</dbReference>
<evidence type="ECO:0000256" key="3">
    <source>
        <dbReference type="ARBA" id="ARBA00022630"/>
    </source>
</evidence>
<reference evidence="10 11" key="1">
    <citation type="submission" date="2018-02" db="EMBL/GenBank/DDBJ databases">
        <title>Genome sequencing of Solimonas sp. HR-BB.</title>
        <authorList>
            <person name="Lee Y."/>
            <person name="Jeon C.O."/>
        </authorList>
    </citation>
    <scope>NUCLEOTIDE SEQUENCE [LARGE SCALE GENOMIC DNA]</scope>
    <source>
        <strain evidence="10 11">HR-BB</strain>
    </source>
</reference>
<dbReference type="SUPFAM" id="SSF48173">
    <property type="entry name" value="Cryptochrome/photolyase FAD-binding domain"/>
    <property type="match status" value="1"/>
</dbReference>
<evidence type="ECO:0000256" key="8">
    <source>
        <dbReference type="RuleBase" id="RU004182"/>
    </source>
</evidence>
<comment type="similarity">
    <text evidence="2">Belongs to the DNA photolyase class-1 family.</text>
</comment>
<dbReference type="AlphaFoldDB" id="A0A2S5TGZ6"/>
<keyword evidence="4 6" id="KW-0274">FAD</keyword>
<proteinExistence type="inferred from homology"/>
<dbReference type="EMBL" id="PSNW01000004">
    <property type="protein sequence ID" value="PPE74217.1"/>
    <property type="molecule type" value="Genomic_DNA"/>
</dbReference>
<comment type="similarity">
    <text evidence="8">Belongs to the DNA photolyase family.</text>
</comment>
<dbReference type="SUPFAM" id="SSF52425">
    <property type="entry name" value="Cryptochrome/photolyase, N-terminal domain"/>
    <property type="match status" value="1"/>
</dbReference>
<dbReference type="PROSITE" id="PS00691">
    <property type="entry name" value="DNA_PHOTOLYASES_1_2"/>
    <property type="match status" value="1"/>
</dbReference>
<evidence type="ECO:0000256" key="7">
    <source>
        <dbReference type="PIRSR" id="PIRSR602081-2"/>
    </source>
</evidence>
<dbReference type="PROSITE" id="PS00394">
    <property type="entry name" value="DNA_PHOTOLYASES_1_1"/>
    <property type="match status" value="1"/>
</dbReference>
<evidence type="ECO:0000256" key="2">
    <source>
        <dbReference type="ARBA" id="ARBA00005862"/>
    </source>
</evidence>
<dbReference type="OrthoDB" id="9772484at2"/>
<evidence type="ECO:0000256" key="1">
    <source>
        <dbReference type="ARBA" id="ARBA00001932"/>
    </source>
</evidence>
<evidence type="ECO:0000256" key="5">
    <source>
        <dbReference type="ARBA" id="ARBA00022991"/>
    </source>
</evidence>
<dbReference type="InterPro" id="IPR014729">
    <property type="entry name" value="Rossmann-like_a/b/a_fold"/>
</dbReference>
<dbReference type="InterPro" id="IPR002081">
    <property type="entry name" value="Cryptochrome/DNA_photolyase_1"/>
</dbReference>
<dbReference type="Gene3D" id="3.40.50.620">
    <property type="entry name" value="HUPs"/>
    <property type="match status" value="1"/>
</dbReference>
<name>A0A2S5TGZ6_9GAMM</name>
<keyword evidence="10" id="KW-0456">Lyase</keyword>
<dbReference type="GO" id="GO:0003904">
    <property type="term" value="F:deoxyribodipyrimidine photo-lyase activity"/>
    <property type="evidence" value="ECO:0007669"/>
    <property type="project" value="TreeGrafter"/>
</dbReference>
<dbReference type="GO" id="GO:0006139">
    <property type="term" value="P:nucleobase-containing compound metabolic process"/>
    <property type="evidence" value="ECO:0007669"/>
    <property type="project" value="UniProtKB-ARBA"/>
</dbReference>
<dbReference type="InterPro" id="IPR006050">
    <property type="entry name" value="DNA_photolyase_N"/>
</dbReference>
<feature type="binding site" evidence="6">
    <location>
        <begin position="379"/>
        <end position="381"/>
    </location>
    <ligand>
        <name>FAD</name>
        <dbReference type="ChEBI" id="CHEBI:57692"/>
    </ligand>
</feature>
<feature type="binding site" evidence="6">
    <location>
        <position position="276"/>
    </location>
    <ligand>
        <name>FAD</name>
        <dbReference type="ChEBI" id="CHEBI:57692"/>
    </ligand>
</feature>
<comment type="cofactor">
    <cofactor evidence="6">
        <name>FAD</name>
        <dbReference type="ChEBI" id="CHEBI:57692"/>
    </cofactor>
    <text evidence="6">Binds 1 FAD per subunit.</text>
</comment>
<feature type="site" description="Electron transfer via tryptophanyl radical" evidence="7">
    <location>
        <position position="366"/>
    </location>
</feature>
<dbReference type="Pfam" id="PF00875">
    <property type="entry name" value="DNA_photolyase"/>
    <property type="match status" value="1"/>
</dbReference>
<dbReference type="PRINTS" id="PR00147">
    <property type="entry name" value="DNAPHOTLYASE"/>
</dbReference>
<evidence type="ECO:0000259" key="9">
    <source>
        <dbReference type="PROSITE" id="PS51645"/>
    </source>
</evidence>
<feature type="site" description="Electron transfer via tryptophanyl radical" evidence="7">
    <location>
        <position position="389"/>
    </location>
</feature>
<sequence>MNTAILWFRRDLRLADNPALHLALREAERLIPVFIWSPEEEGEWAPGGASRWWLHHSLADLAGELAKRGCPLVIRRGDSLAELRRLARETGAGGVFWNRLYEPAAIARDTRIKEALREDGLEAQSANSALLIEPWQIRTGGGDPYRVFTPYWKAAQALLPAGRLEPVPAALVPAAEPPQSLPLEALELLPRIAWAAAFPGRWQPGAGGARQRLERFAEDVVLDYSARRDQPAQDATSGLSPHLHFGDIGPRQVLMRMQRALAEDRGSGRIATTDHFLREIGWREFAHHLLFHFPRTPTEPLYDKFAAFPWRKPKDYAADLAAWQRGRTGVPIVDAGMRELWTTGIMHNRVRMIVASFLTKNLLIPWQEGAKWFWDTLVDADLANNTLGWQWTAGCGADAAPYFRVFNPVLQSQKFDPQGEYLRRWLPELAALPTDRLHMPGAQRPAIVDLAETRQRALDAYARIKGA</sequence>
<feature type="domain" description="Photolyase/cryptochrome alpha/beta" evidence="9">
    <location>
        <begin position="2"/>
        <end position="131"/>
    </location>
</feature>
<dbReference type="Gene3D" id="1.25.40.80">
    <property type="match status" value="1"/>
</dbReference>
<organism evidence="10 11">
    <name type="scientific">Solimonas fluminis</name>
    <dbReference type="NCBI Taxonomy" id="2086571"/>
    <lineage>
        <taxon>Bacteria</taxon>
        <taxon>Pseudomonadati</taxon>
        <taxon>Pseudomonadota</taxon>
        <taxon>Gammaproteobacteria</taxon>
        <taxon>Nevskiales</taxon>
        <taxon>Nevskiaceae</taxon>
        <taxon>Solimonas</taxon>
    </lineage>
</organism>
<accession>A0A2S5TGZ6</accession>